<feature type="domain" description="ATP-dependent rRNA helicase SPB4-like C-terminal extension" evidence="3">
    <location>
        <begin position="55"/>
        <end position="112"/>
    </location>
</feature>
<name>A0A7R9FF91_9NEOP</name>
<keyword evidence="1" id="KW-0378">Hydrolase</keyword>
<dbReference type="Pfam" id="PF13959">
    <property type="entry name" value="CTE_SPB4"/>
    <property type="match status" value="1"/>
</dbReference>
<dbReference type="GO" id="GO:0004386">
    <property type="term" value="F:helicase activity"/>
    <property type="evidence" value="ECO:0007669"/>
    <property type="project" value="UniProtKB-KW"/>
</dbReference>
<gene>
    <name evidence="4" type="ORF">TTEB3V08_LOCUS225</name>
</gene>
<keyword evidence="2" id="KW-0067">ATP-binding</keyword>
<organism evidence="4">
    <name type="scientific">Timema tahoe</name>
    <dbReference type="NCBI Taxonomy" id="61484"/>
    <lineage>
        <taxon>Eukaryota</taxon>
        <taxon>Metazoa</taxon>
        <taxon>Ecdysozoa</taxon>
        <taxon>Arthropoda</taxon>
        <taxon>Hexapoda</taxon>
        <taxon>Insecta</taxon>
        <taxon>Pterygota</taxon>
        <taxon>Neoptera</taxon>
        <taxon>Polyneoptera</taxon>
        <taxon>Phasmatodea</taxon>
        <taxon>Timematodea</taxon>
        <taxon>Timematoidea</taxon>
        <taxon>Timematidae</taxon>
        <taxon>Timema</taxon>
    </lineage>
</organism>
<dbReference type="SMART" id="SM01178">
    <property type="entry name" value="DUF4217"/>
    <property type="match status" value="1"/>
</dbReference>
<protein>
    <recommendedName>
        <fullName evidence="3">ATP-dependent rRNA helicase SPB4-like C-terminal extension domain-containing protein</fullName>
    </recommendedName>
</protein>
<evidence type="ECO:0000256" key="1">
    <source>
        <dbReference type="ARBA" id="ARBA00022801"/>
    </source>
</evidence>
<dbReference type="EMBL" id="OE000026">
    <property type="protein sequence ID" value="CAD7452034.1"/>
    <property type="molecule type" value="Genomic_DNA"/>
</dbReference>
<dbReference type="GO" id="GO:0016787">
    <property type="term" value="F:hydrolase activity"/>
    <property type="evidence" value="ECO:0007669"/>
    <property type="project" value="UniProtKB-KW"/>
</dbReference>
<evidence type="ECO:0000313" key="4">
    <source>
        <dbReference type="EMBL" id="CAD7452034.1"/>
    </source>
</evidence>
<accession>A0A7R9FF91</accession>
<reference evidence="4" key="1">
    <citation type="submission" date="2020-11" db="EMBL/GenBank/DDBJ databases">
        <authorList>
            <person name="Tran Van P."/>
        </authorList>
    </citation>
    <scope>NUCLEOTIDE SEQUENCE</scope>
</reference>
<keyword evidence="2" id="KW-0547">Nucleotide-binding</keyword>
<dbReference type="InterPro" id="IPR025313">
    <property type="entry name" value="SPB4-like_CTE"/>
</dbReference>
<dbReference type="AlphaFoldDB" id="A0A7R9FF91"/>
<evidence type="ECO:0000256" key="2">
    <source>
        <dbReference type="ARBA" id="ARBA00022806"/>
    </source>
</evidence>
<proteinExistence type="predicted"/>
<keyword evidence="2" id="KW-0347">Helicase</keyword>
<evidence type="ECO:0000259" key="3">
    <source>
        <dbReference type="SMART" id="SM01178"/>
    </source>
</evidence>
<sequence>MVLLVREEGWDVIGILDPNETGLNEYVNWGVQTLAFFYLLPSTFLFGTVKGGVGCARSKLRDPLGCLEAYVSWVRFYASYPKEVREVFCFKALHMGHYAKSFALRDPPKHIAGIGKRQGLAEKKLNRLMPGHDYRVIAFPKRGELVLFKP</sequence>